<dbReference type="InterPro" id="IPR036165">
    <property type="entry name" value="YefM-like_sf"/>
</dbReference>
<sequence>MKTMQVREAKAGFSALVEAAESGEPTIITKHGKPAAAVVSVEDLRKLYPAKRRNFGEFLLTYPGGIELERNESPSRDIDL</sequence>
<comment type="function">
    <text evidence="2">Antitoxin component of a type II toxin-antitoxin (TA) system.</text>
</comment>
<dbReference type="Pfam" id="PF02604">
    <property type="entry name" value="PhdYeFM_antitox"/>
    <property type="match status" value="1"/>
</dbReference>
<reference evidence="3 4" key="1">
    <citation type="submission" date="2016-05" db="EMBL/GenBank/DDBJ databases">
        <authorList>
            <person name="Ramsay J.P."/>
        </authorList>
    </citation>
    <scope>NUCLEOTIDE SEQUENCE [LARGE SCALE GENOMIC DNA]</scope>
    <source>
        <strain evidence="3 4">NZP2042</strain>
    </source>
</reference>
<proteinExistence type="inferred from homology"/>
<evidence type="ECO:0000256" key="2">
    <source>
        <dbReference type="RuleBase" id="RU362080"/>
    </source>
</evidence>
<dbReference type="RefSeq" id="WP_056575120.1">
    <property type="nucleotide sequence ID" value="NZ_CP033334.1"/>
</dbReference>
<dbReference type="AlphaFoldDB" id="A0A6M7TUT1"/>
<comment type="caution">
    <text evidence="3">The sequence shown here is derived from an EMBL/GenBank/DDBJ whole genome shotgun (WGS) entry which is preliminary data.</text>
</comment>
<name>A0A6M7TUT1_RHILI</name>
<evidence type="ECO:0000256" key="1">
    <source>
        <dbReference type="ARBA" id="ARBA00009981"/>
    </source>
</evidence>
<protein>
    <recommendedName>
        <fullName evidence="2">Antitoxin</fullName>
    </recommendedName>
</protein>
<dbReference type="EMBL" id="LYTK01000012">
    <property type="protein sequence ID" value="OBQ65685.1"/>
    <property type="molecule type" value="Genomic_DNA"/>
</dbReference>
<organism evidence="3 4">
    <name type="scientific">Rhizobium loti</name>
    <name type="common">Mesorhizobium loti</name>
    <dbReference type="NCBI Taxonomy" id="381"/>
    <lineage>
        <taxon>Bacteria</taxon>
        <taxon>Pseudomonadati</taxon>
        <taxon>Pseudomonadota</taxon>
        <taxon>Alphaproteobacteria</taxon>
        <taxon>Hyphomicrobiales</taxon>
        <taxon>Phyllobacteriaceae</taxon>
        <taxon>Mesorhizobium</taxon>
    </lineage>
</organism>
<dbReference type="NCBIfam" id="TIGR01552">
    <property type="entry name" value="phd_fam"/>
    <property type="match status" value="1"/>
</dbReference>
<dbReference type="SUPFAM" id="SSF143120">
    <property type="entry name" value="YefM-like"/>
    <property type="match status" value="1"/>
</dbReference>
<gene>
    <name evidence="3" type="ORF">A8145_16165</name>
</gene>
<evidence type="ECO:0000313" key="3">
    <source>
        <dbReference type="EMBL" id="OBQ65685.1"/>
    </source>
</evidence>
<dbReference type="InterPro" id="IPR006442">
    <property type="entry name" value="Antitoxin_Phd/YefM"/>
</dbReference>
<dbReference type="Gene3D" id="3.40.1620.10">
    <property type="entry name" value="YefM-like domain"/>
    <property type="match status" value="1"/>
</dbReference>
<comment type="similarity">
    <text evidence="1 2">Belongs to the phD/YefM antitoxin family.</text>
</comment>
<evidence type="ECO:0000313" key="4">
    <source>
        <dbReference type="Proteomes" id="UP000093737"/>
    </source>
</evidence>
<dbReference type="Proteomes" id="UP000093737">
    <property type="component" value="Unassembled WGS sequence"/>
</dbReference>
<accession>A0A6M7TUT1</accession>